<accession>A0A1Y6M0M3</accession>
<proteinExistence type="predicted"/>
<sequence>MTGARPKNPHHPSRDQHHRYQLRSYMLPTVDAPKTPPNTKRALHNDNDATPHPPTLHRVGRFRGIAQWDYGGRHDPVRRRLIFKRHVLGGGHADTITFHTCAVKPEIIDIDPFLDAHPCFACAADLFLTSATNPSVDKNTPTSPPTTPGHDDDDVPASILSRPEARCARSKQQSIRQNRQC</sequence>
<dbReference type="EMBL" id="LT882690">
    <property type="protein sequence ID" value="SMY30156.1"/>
    <property type="molecule type" value="Genomic_DNA"/>
</dbReference>
<reference evidence="2 3" key="1">
    <citation type="submission" date="2016-10" db="EMBL/GenBank/DDBJ databases">
        <authorList>
            <person name="Varghese N."/>
        </authorList>
    </citation>
    <scope>NUCLEOTIDE SEQUENCE [LARGE SCALE GENOMIC DNA]</scope>
</reference>
<protein>
    <submittedName>
        <fullName evidence="2">Uncharacterized protein</fullName>
    </submittedName>
</protein>
<evidence type="ECO:0000313" key="3">
    <source>
        <dbReference type="Proteomes" id="UP000215453"/>
    </source>
</evidence>
<dbReference type="Proteomes" id="UP000215453">
    <property type="component" value="Chromosome 15"/>
</dbReference>
<feature type="region of interest" description="Disordered" evidence="1">
    <location>
        <begin position="132"/>
        <end position="181"/>
    </location>
</feature>
<gene>
    <name evidence="2" type="ORF">ZT1A5_G11606</name>
</gene>
<dbReference type="AlphaFoldDB" id="A0A1Y6M0M3"/>
<evidence type="ECO:0000256" key="1">
    <source>
        <dbReference type="SAM" id="MobiDB-lite"/>
    </source>
</evidence>
<feature type="compositionally biased region" description="Polar residues" evidence="1">
    <location>
        <begin position="132"/>
        <end position="141"/>
    </location>
</feature>
<organism evidence="2 3">
    <name type="scientific">Zymoseptoria tritici ST99CH_1A5</name>
    <dbReference type="NCBI Taxonomy" id="1276529"/>
    <lineage>
        <taxon>Eukaryota</taxon>
        <taxon>Fungi</taxon>
        <taxon>Dikarya</taxon>
        <taxon>Ascomycota</taxon>
        <taxon>Pezizomycotina</taxon>
        <taxon>Dothideomycetes</taxon>
        <taxon>Dothideomycetidae</taxon>
        <taxon>Mycosphaerellales</taxon>
        <taxon>Mycosphaerellaceae</taxon>
        <taxon>Zymoseptoria</taxon>
    </lineage>
</organism>
<evidence type="ECO:0000313" key="2">
    <source>
        <dbReference type="EMBL" id="SMY30156.1"/>
    </source>
</evidence>
<feature type="compositionally biased region" description="Polar residues" evidence="1">
    <location>
        <begin position="170"/>
        <end position="181"/>
    </location>
</feature>
<name>A0A1Y6M0M3_ZYMTR</name>
<feature type="region of interest" description="Disordered" evidence="1">
    <location>
        <begin position="28"/>
        <end position="57"/>
    </location>
</feature>